<sequence>MPDDQQHDQQPGADDQESAKPKPVEKEQSGAGYGNNAGPQDEVDEQ</sequence>
<feature type="region of interest" description="Disordered" evidence="1">
    <location>
        <begin position="1"/>
        <end position="46"/>
    </location>
</feature>
<evidence type="ECO:0000313" key="2">
    <source>
        <dbReference type="EMBL" id="SFP39435.1"/>
    </source>
</evidence>
<protein>
    <submittedName>
        <fullName evidence="2">Uncharacterized protein</fullName>
    </submittedName>
</protein>
<dbReference type="EMBL" id="FOXP01000001">
    <property type="protein sequence ID" value="SFP39435.1"/>
    <property type="molecule type" value="Genomic_DNA"/>
</dbReference>
<organism evidence="2 3">
    <name type="scientific">Sphingomonas rubra</name>
    <dbReference type="NCBI Taxonomy" id="634430"/>
    <lineage>
        <taxon>Bacteria</taxon>
        <taxon>Pseudomonadati</taxon>
        <taxon>Pseudomonadota</taxon>
        <taxon>Alphaproteobacteria</taxon>
        <taxon>Sphingomonadales</taxon>
        <taxon>Sphingomonadaceae</taxon>
        <taxon>Sphingomonas</taxon>
    </lineage>
</organism>
<accession>A0A1I5PZJ8</accession>
<evidence type="ECO:0000313" key="3">
    <source>
        <dbReference type="Proteomes" id="UP000199586"/>
    </source>
</evidence>
<feature type="compositionally biased region" description="Basic and acidic residues" evidence="1">
    <location>
        <begin position="17"/>
        <end position="28"/>
    </location>
</feature>
<gene>
    <name evidence="2" type="ORF">SAMN04488241_101352</name>
</gene>
<evidence type="ECO:0000256" key="1">
    <source>
        <dbReference type="SAM" id="MobiDB-lite"/>
    </source>
</evidence>
<dbReference type="Proteomes" id="UP000199586">
    <property type="component" value="Unassembled WGS sequence"/>
</dbReference>
<dbReference type="RefSeq" id="WP_177200048.1">
    <property type="nucleotide sequence ID" value="NZ_FOXP01000001.1"/>
</dbReference>
<proteinExistence type="predicted"/>
<dbReference type="STRING" id="634430.SAMN04488241_101352"/>
<keyword evidence="3" id="KW-1185">Reference proteome</keyword>
<reference evidence="2 3" key="1">
    <citation type="submission" date="2016-10" db="EMBL/GenBank/DDBJ databases">
        <authorList>
            <person name="de Groot N.N."/>
        </authorList>
    </citation>
    <scope>NUCLEOTIDE SEQUENCE [LARGE SCALE GENOMIC DNA]</scope>
    <source>
        <strain evidence="2 3">CGMCC 1.9113</strain>
    </source>
</reference>
<name>A0A1I5PZJ8_9SPHN</name>
<dbReference type="AlphaFoldDB" id="A0A1I5PZJ8"/>